<feature type="region of interest" description="Disordered" evidence="1">
    <location>
        <begin position="1"/>
        <end position="53"/>
    </location>
</feature>
<gene>
    <name evidence="2" type="ORF">PDIP_81860</name>
</gene>
<dbReference type="HOGENOM" id="CLU_1713909_0_0_1"/>
<dbReference type="AlphaFoldDB" id="K9FC80"/>
<dbReference type="OrthoDB" id="3794554at2759"/>
<evidence type="ECO:0000256" key="1">
    <source>
        <dbReference type="SAM" id="MobiDB-lite"/>
    </source>
</evidence>
<reference evidence="3" key="1">
    <citation type="journal article" date="2012" name="BMC Genomics">
        <title>Genome sequence of the necrotrophic fungus Penicillium digitatum, the main postharvest pathogen of citrus.</title>
        <authorList>
            <person name="Marcet-Houben M."/>
            <person name="Ballester A.-R."/>
            <person name="de la Fuente B."/>
            <person name="Harries E."/>
            <person name="Marcos J.F."/>
            <person name="Gonzalez-Candelas L."/>
            <person name="Gabaldon T."/>
        </authorList>
    </citation>
    <scope>NUCLEOTIDE SEQUENCE [LARGE SCALE GENOMIC DNA]</scope>
    <source>
        <strain evidence="3">Pd1 / CECT 20795</strain>
    </source>
</reference>
<dbReference type="EMBL" id="AKCU01000495">
    <property type="protein sequence ID" value="EKV05717.1"/>
    <property type="molecule type" value="Genomic_DNA"/>
</dbReference>
<dbReference type="Proteomes" id="UP000009886">
    <property type="component" value="Unassembled WGS sequence"/>
</dbReference>
<dbReference type="KEGG" id="pdp:PDIP_81860"/>
<feature type="compositionally biased region" description="Polar residues" evidence="1">
    <location>
        <begin position="32"/>
        <end position="53"/>
    </location>
</feature>
<protein>
    <submittedName>
        <fullName evidence="2">Uncharacterized protein</fullName>
    </submittedName>
</protein>
<accession>K9FC80</accession>
<sequence>MSSYAAERSDYHLDNPGSGINSHVGATAGTPAPQTNRLDTKRTQNMGTSSTSTVHAVELRGLVLALQIILDTPPTSVPPNKRAVIFTDNQAASKPSETPSIRPASTSWSKRYKRLTRPKAKDGRCDFDGSRDTSECTVTMRWIKLRKMLLRLI</sequence>
<dbReference type="VEuPathDB" id="FungiDB:PDIP_81860"/>
<proteinExistence type="predicted"/>
<dbReference type="InterPro" id="IPR036397">
    <property type="entry name" value="RNaseH_sf"/>
</dbReference>
<evidence type="ECO:0000313" key="3">
    <source>
        <dbReference type="Proteomes" id="UP000009886"/>
    </source>
</evidence>
<organism evidence="2 3">
    <name type="scientific">Penicillium digitatum (strain Pd1 / CECT 20795)</name>
    <name type="common">Green mold</name>
    <dbReference type="NCBI Taxonomy" id="1170230"/>
    <lineage>
        <taxon>Eukaryota</taxon>
        <taxon>Fungi</taxon>
        <taxon>Dikarya</taxon>
        <taxon>Ascomycota</taxon>
        <taxon>Pezizomycotina</taxon>
        <taxon>Eurotiomycetes</taxon>
        <taxon>Eurotiomycetidae</taxon>
        <taxon>Eurotiales</taxon>
        <taxon>Aspergillaceae</taxon>
        <taxon>Penicillium</taxon>
    </lineage>
</organism>
<dbReference type="GO" id="GO:0003676">
    <property type="term" value="F:nucleic acid binding"/>
    <property type="evidence" value="ECO:0007669"/>
    <property type="project" value="InterPro"/>
</dbReference>
<comment type="caution">
    <text evidence="2">The sequence shown here is derived from an EMBL/GenBank/DDBJ whole genome shotgun (WGS) entry which is preliminary data.</text>
</comment>
<dbReference type="Gene3D" id="3.30.420.10">
    <property type="entry name" value="Ribonuclease H-like superfamily/Ribonuclease H"/>
    <property type="match status" value="1"/>
</dbReference>
<evidence type="ECO:0000313" key="2">
    <source>
        <dbReference type="EMBL" id="EKV05717.1"/>
    </source>
</evidence>
<name>K9FC80_PEND1</name>